<proteinExistence type="predicted"/>
<dbReference type="InterPro" id="IPR032791">
    <property type="entry name" value="YhfZ_C"/>
</dbReference>
<name>A0A645HJE7_9ZZZZ</name>
<organism evidence="2">
    <name type="scientific">bioreactor metagenome</name>
    <dbReference type="NCBI Taxonomy" id="1076179"/>
    <lineage>
        <taxon>unclassified sequences</taxon>
        <taxon>metagenomes</taxon>
        <taxon>ecological metagenomes</taxon>
    </lineage>
</organism>
<reference evidence="2" key="1">
    <citation type="submission" date="2019-08" db="EMBL/GenBank/DDBJ databases">
        <authorList>
            <person name="Kucharzyk K."/>
            <person name="Murdoch R.W."/>
            <person name="Higgins S."/>
            <person name="Loffler F."/>
        </authorList>
    </citation>
    <scope>NUCLEOTIDE SEQUENCE</scope>
</reference>
<protein>
    <recommendedName>
        <fullName evidence="1">Uncharacterized protein YhfZ C-terminal domain-containing protein</fullName>
    </recommendedName>
</protein>
<accession>A0A645HJE7</accession>
<dbReference type="Pfam" id="PF14503">
    <property type="entry name" value="YhfZ_C"/>
    <property type="match status" value="1"/>
</dbReference>
<evidence type="ECO:0000259" key="1">
    <source>
        <dbReference type="Pfam" id="PF14503"/>
    </source>
</evidence>
<gene>
    <name evidence="2" type="ORF">SDC9_185853</name>
</gene>
<dbReference type="SUPFAM" id="SSF53850">
    <property type="entry name" value="Periplasmic binding protein-like II"/>
    <property type="match status" value="1"/>
</dbReference>
<comment type="caution">
    <text evidence="2">The sequence shown here is derived from an EMBL/GenBank/DDBJ whole genome shotgun (WGS) entry which is preliminary data.</text>
</comment>
<dbReference type="EMBL" id="VSSQ01093488">
    <property type="protein sequence ID" value="MPN38329.1"/>
    <property type="molecule type" value="Genomic_DNA"/>
</dbReference>
<sequence length="91" mass="10714">MPLIYSQIIPFLQQGKIDAAVWNLDDIDLERNHLCYRELDNRRLNIIDTEAAIVCMKDNEIAHNILQKMLSPEQVLQYQKEVLEGTLMPRY</sequence>
<feature type="domain" description="Uncharacterised protein YhfZ C-terminal" evidence="1">
    <location>
        <begin position="4"/>
        <end position="91"/>
    </location>
</feature>
<evidence type="ECO:0000313" key="2">
    <source>
        <dbReference type="EMBL" id="MPN38329.1"/>
    </source>
</evidence>
<dbReference type="Gene3D" id="3.40.190.10">
    <property type="entry name" value="Periplasmic binding protein-like II"/>
    <property type="match status" value="2"/>
</dbReference>
<dbReference type="AlphaFoldDB" id="A0A645HJE7"/>